<dbReference type="AlphaFoldDB" id="A0A9X3TUK7"/>
<reference evidence="3" key="1">
    <citation type="submission" date="2022-12" db="EMBL/GenBank/DDBJ databases">
        <title>Draft genome sequence of the thermophilic strain Brevibacillus thermoruber HT42, isolated from Los Humeros, Puebla, Mexico, with biotechnological potential.</title>
        <authorList>
            <person name="Lara Sanchez J."/>
            <person name="Solis Palacios R."/>
            <person name="Bustos Baena A.S."/>
            <person name="Ruz Baez A.E."/>
            <person name="Espinosa Luna G."/>
            <person name="Oliart Ros R.M."/>
        </authorList>
    </citation>
    <scope>NUCLEOTIDE SEQUENCE</scope>
    <source>
        <strain evidence="3">HT42</strain>
    </source>
</reference>
<feature type="region of interest" description="Disordered" evidence="1">
    <location>
        <begin position="61"/>
        <end position="102"/>
    </location>
</feature>
<dbReference type="RefSeq" id="WP_271140900.1">
    <property type="nucleotide sequence ID" value="NZ_JAPYYP010000038.1"/>
</dbReference>
<dbReference type="Proteomes" id="UP001151071">
    <property type="component" value="Unassembled WGS sequence"/>
</dbReference>
<evidence type="ECO:0000313" key="4">
    <source>
        <dbReference type="Proteomes" id="UP001151071"/>
    </source>
</evidence>
<dbReference type="InterPro" id="IPR012854">
    <property type="entry name" value="Cu_amine_oxidase-like_N"/>
</dbReference>
<dbReference type="Gene3D" id="3.30.457.10">
    <property type="entry name" value="Copper amine oxidase-like, N-terminal domain"/>
    <property type="match status" value="1"/>
</dbReference>
<dbReference type="InterPro" id="IPR036582">
    <property type="entry name" value="Mao_N_sf"/>
</dbReference>
<feature type="domain" description="Copper amine oxidase-like N-terminal" evidence="2">
    <location>
        <begin position="126"/>
        <end position="239"/>
    </location>
</feature>
<organism evidence="3 4">
    <name type="scientific">Brevibacillus thermoruber</name>
    <dbReference type="NCBI Taxonomy" id="33942"/>
    <lineage>
        <taxon>Bacteria</taxon>
        <taxon>Bacillati</taxon>
        <taxon>Bacillota</taxon>
        <taxon>Bacilli</taxon>
        <taxon>Bacillales</taxon>
        <taxon>Paenibacillaceae</taxon>
        <taxon>Brevibacillus</taxon>
    </lineage>
</organism>
<protein>
    <submittedName>
        <fullName evidence="3">Copper amine oxidase N-terminal domain-containing protein</fullName>
    </submittedName>
</protein>
<name>A0A9X3TUK7_9BACL</name>
<evidence type="ECO:0000313" key="3">
    <source>
        <dbReference type="EMBL" id="MDA5110683.1"/>
    </source>
</evidence>
<accession>A0A9X3TUK7</accession>
<gene>
    <name evidence="3" type="ORF">O3V59_20285</name>
</gene>
<keyword evidence="4" id="KW-1185">Reference proteome</keyword>
<dbReference type="Pfam" id="PF07833">
    <property type="entry name" value="Cu_amine_oxidN1"/>
    <property type="match status" value="1"/>
</dbReference>
<dbReference type="EMBL" id="JAPYYP010000038">
    <property type="protein sequence ID" value="MDA5110683.1"/>
    <property type="molecule type" value="Genomic_DNA"/>
</dbReference>
<comment type="caution">
    <text evidence="3">The sequence shown here is derived from an EMBL/GenBank/DDBJ whole genome shotgun (WGS) entry which is preliminary data.</text>
</comment>
<dbReference type="SUPFAM" id="SSF55383">
    <property type="entry name" value="Copper amine oxidase, domain N"/>
    <property type="match status" value="1"/>
</dbReference>
<proteinExistence type="predicted"/>
<evidence type="ECO:0000256" key="1">
    <source>
        <dbReference type="SAM" id="MobiDB-lite"/>
    </source>
</evidence>
<sequence>MVRYVFEKHMDARITKREVQTQTPRLLHSNSQQKTLAKGTTGTIKNTDSLYISDKARSAVAQQNKKGQTSGAIPSEGQKTFQSSHLQNPTRSTSQTFTANRQSVPTTSVLQAYKGNSQNDDVKVTIDGKRVNLPTDPYIVKDKGIAMVPLRAVAEKLGAKVSYDNDDRTITVSKGEDVFILKIGKDDVTVYHGEKEREIELRHKVEIKDGHAMVEARFFSRAFKGVDVDWDDRKRTVVITTERTHKPDQPEQSASLDAAKKKAVSITGAFEGSGFVNVSGNFDGQGLSMGVLQWNIGQGTLQPLLKEMNTKHRELTKQIFGDYYGSFEKMLKSSRAEQLKWAITINDSKGRIKSDWKEKLVNLSKTEEFQQIQIKAMDPYMDKAISIAKKYDIMTERGLALAFDIAVQNGGIKNSAAKEIERQIRGKKLSDIEKMRIIAKEVADASNPRWRDDVLSRKMTIVNEGGTVHGKKYDLTKQYGLSDRKIKR</sequence>
<evidence type="ECO:0000259" key="2">
    <source>
        <dbReference type="Pfam" id="PF07833"/>
    </source>
</evidence>